<keyword evidence="1" id="KW-1133">Transmembrane helix</keyword>
<proteinExistence type="predicted"/>
<dbReference type="EMBL" id="VFFF01000003">
    <property type="protein sequence ID" value="TNY30812.1"/>
    <property type="molecule type" value="Genomic_DNA"/>
</dbReference>
<protein>
    <submittedName>
        <fullName evidence="2">TrgA family protein</fullName>
    </submittedName>
</protein>
<dbReference type="InterPro" id="IPR047784">
    <property type="entry name" value="TrgA"/>
</dbReference>
<dbReference type="Proteomes" id="UP000314011">
    <property type="component" value="Unassembled WGS sequence"/>
</dbReference>
<reference evidence="2 3" key="1">
    <citation type="submission" date="2019-06" db="EMBL/GenBank/DDBJ databases">
        <title>Genome of new Rhodobacteraceae sp. SM1903.</title>
        <authorList>
            <person name="Ren X."/>
        </authorList>
    </citation>
    <scope>NUCLEOTIDE SEQUENCE [LARGE SCALE GENOMIC DNA]</scope>
    <source>
        <strain evidence="2 3">SM1903</strain>
    </source>
</reference>
<name>A0A5C5GA12_9RHOB</name>
<feature type="transmembrane region" description="Helical" evidence="1">
    <location>
        <begin position="37"/>
        <end position="54"/>
    </location>
</feature>
<keyword evidence="3" id="KW-1185">Reference proteome</keyword>
<feature type="transmembrane region" description="Helical" evidence="1">
    <location>
        <begin position="60"/>
        <end position="84"/>
    </location>
</feature>
<dbReference type="OrthoDB" id="7869508at2"/>
<feature type="transmembrane region" description="Helical" evidence="1">
    <location>
        <begin position="6"/>
        <end position="25"/>
    </location>
</feature>
<gene>
    <name evidence="2" type="ORF">FHY64_16995</name>
</gene>
<dbReference type="NCBIfam" id="NF033773">
    <property type="entry name" value="tellur_TrgA"/>
    <property type="match status" value="1"/>
</dbReference>
<dbReference type="RefSeq" id="WP_140197009.1">
    <property type="nucleotide sequence ID" value="NZ_CP065915.1"/>
</dbReference>
<evidence type="ECO:0000256" key="1">
    <source>
        <dbReference type="SAM" id="Phobius"/>
    </source>
</evidence>
<evidence type="ECO:0000313" key="2">
    <source>
        <dbReference type="EMBL" id="TNY30812.1"/>
    </source>
</evidence>
<comment type="caution">
    <text evidence="2">The sequence shown here is derived from an EMBL/GenBank/DDBJ whole genome shotgun (WGS) entry which is preliminary data.</text>
</comment>
<accession>A0A5C5GA12</accession>
<dbReference type="AlphaFoldDB" id="A0A5C5GA12"/>
<feature type="transmembrane region" description="Helical" evidence="1">
    <location>
        <begin position="124"/>
        <end position="143"/>
    </location>
</feature>
<sequence>MPTFARLAAAIFYAALAWYVSEYLIEPMLPEDADPGRFAEFTAVVGLFCGWSIVGSRAGLGFAAMMGVGLTGAVITLLWAVFLLSFYEMILDSLNMLYPGPMAAVVDVFDKMVVHLTFISTYEIWGTILGVGIIGGIVTEIAGRTYR</sequence>
<keyword evidence="1" id="KW-0472">Membrane</keyword>
<organism evidence="2 3">
    <name type="scientific">Pelagovum pacificum</name>
    <dbReference type="NCBI Taxonomy" id="2588711"/>
    <lineage>
        <taxon>Bacteria</taxon>
        <taxon>Pseudomonadati</taxon>
        <taxon>Pseudomonadota</taxon>
        <taxon>Alphaproteobacteria</taxon>
        <taxon>Rhodobacterales</taxon>
        <taxon>Paracoccaceae</taxon>
        <taxon>Pelagovum</taxon>
    </lineage>
</organism>
<evidence type="ECO:0000313" key="3">
    <source>
        <dbReference type="Proteomes" id="UP000314011"/>
    </source>
</evidence>
<keyword evidence="1" id="KW-0812">Transmembrane</keyword>